<accession>A0A6I8S1B3</accession>
<organism evidence="2">
    <name type="scientific">Xenopus tropicalis</name>
    <name type="common">Western clawed frog</name>
    <name type="synonym">Silurana tropicalis</name>
    <dbReference type="NCBI Taxonomy" id="8364"/>
    <lineage>
        <taxon>Eukaryota</taxon>
        <taxon>Metazoa</taxon>
        <taxon>Chordata</taxon>
        <taxon>Craniata</taxon>
        <taxon>Vertebrata</taxon>
        <taxon>Euteleostomi</taxon>
        <taxon>Amphibia</taxon>
        <taxon>Batrachia</taxon>
        <taxon>Anura</taxon>
        <taxon>Pipoidea</taxon>
        <taxon>Pipidae</taxon>
        <taxon>Xenopodinae</taxon>
        <taxon>Xenopus</taxon>
        <taxon>Silurana</taxon>
    </lineage>
</organism>
<sequence>KTAPAWGSCNQANLFFSLSILGIPGLVLTFVALSFSDTNHINHFILPEHSCDCNLLLQFLTGPVDLLSYCTSVHLNFHEVRFLLAQGKQAHLEQAQVLFHAGKVLLQLLLALVILPFLAVLCECLLLGFPLPVLVKAPLAFITDVLSKDGLQTAQTTGSLDVANNTNYYHGRCFNHSNCFHNFFLIHLWERKIHQPVHLPDNVGHASLVAQEGSQVNGLALVILREALHFATMSLGTLAGQEAQGTMSGG</sequence>
<feature type="transmembrane region" description="Helical" evidence="1">
    <location>
        <begin position="104"/>
        <end position="129"/>
    </location>
</feature>
<dbReference type="Bgee" id="ENSXETG00000035744">
    <property type="expression patterns" value="Expressed in neurula embryo and 9 other cell types or tissues"/>
</dbReference>
<keyword evidence="1" id="KW-0812">Transmembrane</keyword>
<dbReference type="GeneTree" id="ENSGT01140000285863"/>
<evidence type="ECO:0000256" key="1">
    <source>
        <dbReference type="SAM" id="Phobius"/>
    </source>
</evidence>
<dbReference type="InParanoid" id="A0A6I8S1B3"/>
<keyword evidence="1" id="KW-0472">Membrane</keyword>
<feature type="transmembrane region" description="Helical" evidence="1">
    <location>
        <begin position="14"/>
        <end position="35"/>
    </location>
</feature>
<reference evidence="2" key="2">
    <citation type="submission" date="2020-05" db="UniProtKB">
        <authorList>
            <consortium name="Ensembl"/>
        </authorList>
    </citation>
    <scope>IDENTIFICATION</scope>
</reference>
<name>A0A6I8S1B3_XENTR</name>
<reference evidence="2" key="1">
    <citation type="journal article" date="2010" name="Science">
        <title>The genome of the Western clawed frog Xenopus tropicalis.</title>
        <authorList>
            <person name="Hellsten U."/>
            <person name="Harland R.M."/>
            <person name="Gilchrist M.J."/>
            <person name="Hendrix D."/>
            <person name="Jurka J."/>
            <person name="Kapitonov V."/>
            <person name="Ovcharenko I."/>
            <person name="Putnam N.H."/>
            <person name="Shu S."/>
            <person name="Taher L."/>
            <person name="Blitz I.L."/>
            <person name="Blumberg B."/>
            <person name="Dichmann D.S."/>
            <person name="Dubchak I."/>
            <person name="Amaya E."/>
            <person name="Detter J.C."/>
            <person name="Fletcher R."/>
            <person name="Gerhard D.S."/>
            <person name="Goodstein D."/>
            <person name="Graves T."/>
            <person name="Grigoriev I.V."/>
            <person name="Grimwood J."/>
            <person name="Kawashima T."/>
            <person name="Lindquist E."/>
            <person name="Lucas S.M."/>
            <person name="Mead P.E."/>
            <person name="Mitros T."/>
            <person name="Ogino H."/>
            <person name="Ohta Y."/>
            <person name="Poliakov A.V."/>
            <person name="Pollet N."/>
            <person name="Robert J."/>
            <person name="Salamov A."/>
            <person name="Sater A.K."/>
            <person name="Schmutz J."/>
            <person name="Terry A."/>
            <person name="Vize P.D."/>
            <person name="Warren W.C."/>
            <person name="Wells D."/>
            <person name="Wills A."/>
            <person name="Wilson R.K."/>
            <person name="Zimmerman L.B."/>
            <person name="Zorn A.M."/>
            <person name="Grainger R."/>
            <person name="Grammer T."/>
            <person name="Khokha M.K."/>
            <person name="Richardson P.M."/>
            <person name="Rokhsar D.S."/>
        </authorList>
    </citation>
    <scope>NUCLEOTIDE SEQUENCE [LARGE SCALE GENOMIC DNA]</scope>
    <source>
        <strain evidence="2">Nigerian</strain>
    </source>
</reference>
<evidence type="ECO:0000313" key="2">
    <source>
        <dbReference type="Ensembl" id="ENSXETP00000086561"/>
    </source>
</evidence>
<proteinExistence type="predicted"/>
<protein>
    <submittedName>
        <fullName evidence="2">Uncharacterized protein</fullName>
    </submittedName>
</protein>
<dbReference type="Ensembl" id="ENSXETT00000084358">
    <property type="protein sequence ID" value="ENSXETP00000086561"/>
    <property type="gene ID" value="ENSXETG00000035744"/>
</dbReference>
<keyword evidence="1" id="KW-1133">Transmembrane helix</keyword>
<dbReference type="AlphaFoldDB" id="A0A6I8S1B3"/>